<protein>
    <submittedName>
        <fullName evidence="3">Winged helix-turn-helix domain-containing protein</fullName>
    </submittedName>
</protein>
<name>A0ABW0XZC4_9ACTN</name>
<dbReference type="Pfam" id="PF13592">
    <property type="entry name" value="HTH_33"/>
    <property type="match status" value="1"/>
</dbReference>
<keyword evidence="4" id="KW-1185">Reference proteome</keyword>
<dbReference type="InterPro" id="IPR009057">
    <property type="entry name" value="Homeodomain-like_sf"/>
</dbReference>
<dbReference type="Pfam" id="PF13384">
    <property type="entry name" value="HTH_23"/>
    <property type="match status" value="1"/>
</dbReference>
<feature type="domain" description="Winged helix-turn helix" evidence="2">
    <location>
        <begin position="94"/>
        <end position="153"/>
    </location>
</feature>
<evidence type="ECO:0000259" key="2">
    <source>
        <dbReference type="Pfam" id="PF13592"/>
    </source>
</evidence>
<organism evidence="3 4">
    <name type="scientific">Streptomyces incanus</name>
    <dbReference type="NCBI Taxonomy" id="887453"/>
    <lineage>
        <taxon>Bacteria</taxon>
        <taxon>Bacillati</taxon>
        <taxon>Actinomycetota</taxon>
        <taxon>Actinomycetes</taxon>
        <taxon>Kitasatosporales</taxon>
        <taxon>Streptomycetaceae</taxon>
        <taxon>Streptomyces</taxon>
    </lineage>
</organism>
<evidence type="ECO:0000313" key="3">
    <source>
        <dbReference type="EMBL" id="MFC5675741.1"/>
    </source>
</evidence>
<proteinExistence type="predicted"/>
<feature type="compositionally biased region" description="Basic and acidic residues" evidence="1">
    <location>
        <begin position="134"/>
        <end position="155"/>
    </location>
</feature>
<reference evidence="4" key="1">
    <citation type="journal article" date="2019" name="Int. J. Syst. Evol. Microbiol.">
        <title>The Global Catalogue of Microorganisms (GCM) 10K type strain sequencing project: providing services to taxonomists for standard genome sequencing and annotation.</title>
        <authorList>
            <consortium name="The Broad Institute Genomics Platform"/>
            <consortium name="The Broad Institute Genome Sequencing Center for Infectious Disease"/>
            <person name="Wu L."/>
            <person name="Ma J."/>
        </authorList>
    </citation>
    <scope>NUCLEOTIDE SEQUENCE [LARGE SCALE GENOMIC DNA]</scope>
    <source>
        <strain evidence="4">JCM 13852</strain>
    </source>
</reference>
<sequence length="177" mass="20445">TIRGLTPKERRHREDRRSAAADLFDQGVPQAEIARRLDVTRQAVHHWHRLWQDGGRTALASTGPPGARPYLTEEQIEALKADLKRGAVAHGWQTERWTVPRIRVLIHERTGVWYSSLGSLWMFLHHIGFTCQRPEQRASERDEEAVRTWREETWPRIKAPRRTSTPGSSSRTNPPPP</sequence>
<feature type="compositionally biased region" description="Low complexity" evidence="1">
    <location>
        <begin position="162"/>
        <end position="177"/>
    </location>
</feature>
<gene>
    <name evidence="3" type="ORF">ACFP2V_38550</name>
</gene>
<comment type="caution">
    <text evidence="3">The sequence shown here is derived from an EMBL/GenBank/DDBJ whole genome shotgun (WGS) entry which is preliminary data.</text>
</comment>
<dbReference type="SUPFAM" id="SSF46689">
    <property type="entry name" value="Homeodomain-like"/>
    <property type="match status" value="1"/>
</dbReference>
<dbReference type="InterPro" id="IPR025959">
    <property type="entry name" value="Winged_HTH_dom"/>
</dbReference>
<dbReference type="Proteomes" id="UP001596183">
    <property type="component" value="Unassembled WGS sequence"/>
</dbReference>
<evidence type="ECO:0000313" key="4">
    <source>
        <dbReference type="Proteomes" id="UP001596183"/>
    </source>
</evidence>
<evidence type="ECO:0000256" key="1">
    <source>
        <dbReference type="SAM" id="MobiDB-lite"/>
    </source>
</evidence>
<feature type="region of interest" description="Disordered" evidence="1">
    <location>
        <begin position="133"/>
        <end position="177"/>
    </location>
</feature>
<accession>A0ABW0XZC4</accession>
<dbReference type="EMBL" id="JBHSPC010000179">
    <property type="protein sequence ID" value="MFC5675741.1"/>
    <property type="molecule type" value="Genomic_DNA"/>
</dbReference>
<feature type="non-terminal residue" evidence="3">
    <location>
        <position position="1"/>
    </location>
</feature>
<dbReference type="RefSeq" id="WP_381221414.1">
    <property type="nucleotide sequence ID" value="NZ_JBHSPC010000179.1"/>
</dbReference>